<evidence type="ECO:0000256" key="15">
    <source>
        <dbReference type="SAM" id="Phobius"/>
    </source>
</evidence>
<keyword evidence="8" id="KW-0547">Nucleotide-binding</keyword>
<feature type="signal peptide" evidence="16">
    <location>
        <begin position="1"/>
        <end position="18"/>
    </location>
</feature>
<dbReference type="Proteomes" id="UP001652625">
    <property type="component" value="Chromosome 07"/>
</dbReference>
<dbReference type="Pfam" id="PF21114">
    <property type="entry name" value="DDR1-2_DS-like"/>
    <property type="match status" value="2"/>
</dbReference>
<dbReference type="PROSITE" id="PS50022">
    <property type="entry name" value="FA58C_3"/>
    <property type="match status" value="2"/>
</dbReference>
<dbReference type="Gene3D" id="2.60.120.1190">
    <property type="match status" value="2"/>
</dbReference>
<name>A0ABM4C8R1_HYDVU</name>
<evidence type="ECO:0000313" key="19">
    <source>
        <dbReference type="RefSeq" id="XP_065658021.1"/>
    </source>
</evidence>
<evidence type="ECO:0000256" key="8">
    <source>
        <dbReference type="ARBA" id="ARBA00022741"/>
    </source>
</evidence>
<evidence type="ECO:0000256" key="11">
    <source>
        <dbReference type="ARBA" id="ARBA00022989"/>
    </source>
</evidence>
<dbReference type="PANTHER" id="PTHR46806:SF5">
    <property type="entry name" value="F5_8 TYPE C DOMAIN-CONTAINING PROTEIN"/>
    <property type="match status" value="1"/>
</dbReference>
<proteinExistence type="predicted"/>
<keyword evidence="11 15" id="KW-1133">Transmembrane helix</keyword>
<dbReference type="SUPFAM" id="SSF49785">
    <property type="entry name" value="Galactose-binding domain-like"/>
    <property type="match status" value="3"/>
</dbReference>
<keyword evidence="6 15" id="KW-0812">Transmembrane</keyword>
<protein>
    <submittedName>
        <fullName evidence="19">Uncharacterized protein LOC100206447 isoform X2</fullName>
    </submittedName>
</protein>
<dbReference type="GeneID" id="100206447"/>
<keyword evidence="14" id="KW-0325">Glycoprotein</keyword>
<evidence type="ECO:0000256" key="16">
    <source>
        <dbReference type="SAM" id="SignalP"/>
    </source>
</evidence>
<keyword evidence="18" id="KW-1185">Reference proteome</keyword>
<evidence type="ECO:0000256" key="6">
    <source>
        <dbReference type="ARBA" id="ARBA00022692"/>
    </source>
</evidence>
<feature type="domain" description="F5/8 type C" evidence="17">
    <location>
        <begin position="23"/>
        <end position="181"/>
    </location>
</feature>
<organism evidence="18 19">
    <name type="scientific">Hydra vulgaris</name>
    <name type="common">Hydra</name>
    <name type="synonym">Hydra attenuata</name>
    <dbReference type="NCBI Taxonomy" id="6087"/>
    <lineage>
        <taxon>Eukaryota</taxon>
        <taxon>Metazoa</taxon>
        <taxon>Cnidaria</taxon>
        <taxon>Hydrozoa</taxon>
        <taxon>Hydroidolina</taxon>
        <taxon>Anthoathecata</taxon>
        <taxon>Aplanulata</taxon>
        <taxon>Hydridae</taxon>
        <taxon>Hydra</taxon>
    </lineage>
</organism>
<dbReference type="InterPro" id="IPR050633">
    <property type="entry name" value="Neuropilin_MCO_CoagFactor"/>
</dbReference>
<dbReference type="Gene3D" id="2.60.120.260">
    <property type="entry name" value="Galactose-binding domain-like"/>
    <property type="match status" value="2"/>
</dbReference>
<accession>A0ABM4C8R1</accession>
<evidence type="ECO:0000256" key="13">
    <source>
        <dbReference type="ARBA" id="ARBA00023157"/>
    </source>
</evidence>
<keyword evidence="13" id="KW-1015">Disulfide bond</keyword>
<dbReference type="InterPro" id="IPR048525">
    <property type="entry name" value="DDR1-2_DS-like"/>
</dbReference>
<keyword evidence="10" id="KW-0130">Cell adhesion</keyword>
<keyword evidence="12 15" id="KW-0472">Membrane</keyword>
<dbReference type="RefSeq" id="XP_065658021.1">
    <property type="nucleotide sequence ID" value="XM_065801949.1"/>
</dbReference>
<sequence>MDMTLIAFALAFNHWITAIRSDCDFPLGMENGLIHDDQITASHWLYFETSKNTHYAPYLGRLNYNKSSGGWCSADSETYKDQYIQIDLLKNKRISAIATQGKSKSNEYVEKYQIYYLRDDGGTDYREYNESGVWKMFDGNLDSVNIVKNYFMQPIIARKIRLYPRGDEFAIHCLRLELYGCDWKHDASGLKSYVSQNGGIHEGSDLTDFSYDGWTENGTLFGGLGKLTDDIYRNSELKDNKSAWVGYNSFRPEITFQFIKKKLISKVMIYIKNQNDDVKIFRHVDIEFSNNGQMYNFAKRYTPSSDLVTKRDSFAVVINIEAEARFIKLLFTKSSKWLLISEIAFISGSYSIHPSLKPSVKNEIDFEKENEILGYKGIPFEKKSTKDTEDSIALSFPTIITITVVGMICAVTQIRGVGGATPRETVKNVLSAIMECQHYFARLEEKDKFDTIVGDKIGHNASSIEGMKLFTFTIAFNHWITAIRSDCDEPLGMENGLILDDQITASHWLYFETSKNTHYAPYLGRLNYNKSSGGWCSADSETYKDQYIQIDLLKNKRISAVATQGKSKSNEYVEKYQIYYLRDDEETSYRKYNESGVWKMFDGNLDSVNIVKNYFTRPIIARTIRLYPRGDEFAIHCLRLELYGCDWMHYASSLKSYTTKSSEIREGNNLTDISYDGWTKNGTLFGGLGMLTDDIYRDSELKNNYLPWVGFNSIRPEIVFQLTKKKFISKVIIYIKNQDENIKIFKHVDIESSKNGERYSLVKRYTPASDLVAKRFSFAIVINFEAEARFIKFIFTKYSTWLLISEILFIPGSHTSFSSSSPSVVKNKPDLKKENERISSIPFEKKFINVEEDSFSLSFSTVITTIVVGVICAVILAVCAFKLYTIKKKNEAIALQNRKTTFLL</sequence>
<dbReference type="PANTHER" id="PTHR46806">
    <property type="entry name" value="F5/8 TYPE C DOMAIN-CONTAINING PROTEIN"/>
    <property type="match status" value="1"/>
</dbReference>
<comment type="subcellular location">
    <subcellularLocation>
        <location evidence="2">Cell membrane</location>
        <topology evidence="2">Single-pass type I membrane protein</topology>
    </subcellularLocation>
    <subcellularLocation>
        <location evidence="1">Endomembrane system</location>
        <topology evidence="1">Peripheral membrane protein</topology>
    </subcellularLocation>
    <subcellularLocation>
        <location evidence="3">Secreted</location>
    </subcellularLocation>
</comment>
<feature type="domain" description="F5/8 type C" evidence="17">
    <location>
        <begin position="487"/>
        <end position="645"/>
    </location>
</feature>
<dbReference type="PROSITE" id="PS01286">
    <property type="entry name" value="FA58C_2"/>
    <property type="match status" value="2"/>
</dbReference>
<keyword evidence="4" id="KW-1003">Cell membrane</keyword>
<keyword evidence="7 16" id="KW-0732">Signal</keyword>
<dbReference type="InterPro" id="IPR000421">
    <property type="entry name" value="FA58C"/>
</dbReference>
<evidence type="ECO:0000256" key="10">
    <source>
        <dbReference type="ARBA" id="ARBA00022889"/>
    </source>
</evidence>
<gene>
    <name evidence="19" type="primary">LOC100206447</name>
</gene>
<dbReference type="InterPro" id="IPR008979">
    <property type="entry name" value="Galactose-bd-like_sf"/>
</dbReference>
<reference evidence="19" key="1">
    <citation type="submission" date="2025-08" db="UniProtKB">
        <authorList>
            <consortium name="RefSeq"/>
        </authorList>
    </citation>
    <scope>IDENTIFICATION</scope>
</reference>
<evidence type="ECO:0000256" key="1">
    <source>
        <dbReference type="ARBA" id="ARBA00004184"/>
    </source>
</evidence>
<evidence type="ECO:0000256" key="5">
    <source>
        <dbReference type="ARBA" id="ARBA00022525"/>
    </source>
</evidence>
<evidence type="ECO:0000256" key="2">
    <source>
        <dbReference type="ARBA" id="ARBA00004251"/>
    </source>
</evidence>
<feature type="chain" id="PRO_5046371752" evidence="16">
    <location>
        <begin position="19"/>
        <end position="904"/>
    </location>
</feature>
<evidence type="ECO:0000256" key="3">
    <source>
        <dbReference type="ARBA" id="ARBA00004613"/>
    </source>
</evidence>
<keyword evidence="9" id="KW-0067">ATP-binding</keyword>
<evidence type="ECO:0000259" key="17">
    <source>
        <dbReference type="PROSITE" id="PS50022"/>
    </source>
</evidence>
<evidence type="ECO:0000256" key="7">
    <source>
        <dbReference type="ARBA" id="ARBA00022729"/>
    </source>
</evidence>
<dbReference type="PROSITE" id="PS01285">
    <property type="entry name" value="FA58C_1"/>
    <property type="match status" value="2"/>
</dbReference>
<keyword evidence="5" id="KW-0964">Secreted</keyword>
<evidence type="ECO:0000256" key="9">
    <source>
        <dbReference type="ARBA" id="ARBA00022840"/>
    </source>
</evidence>
<dbReference type="Pfam" id="PF00754">
    <property type="entry name" value="F5_F8_type_C"/>
    <property type="match status" value="2"/>
</dbReference>
<dbReference type="SMART" id="SM00231">
    <property type="entry name" value="FA58C"/>
    <property type="match status" value="2"/>
</dbReference>
<dbReference type="CDD" id="cd00057">
    <property type="entry name" value="FA58C"/>
    <property type="match status" value="2"/>
</dbReference>
<evidence type="ECO:0000256" key="4">
    <source>
        <dbReference type="ARBA" id="ARBA00022475"/>
    </source>
</evidence>
<evidence type="ECO:0000256" key="12">
    <source>
        <dbReference type="ARBA" id="ARBA00023136"/>
    </source>
</evidence>
<feature type="transmembrane region" description="Helical" evidence="15">
    <location>
        <begin position="855"/>
        <end position="881"/>
    </location>
</feature>
<evidence type="ECO:0000256" key="14">
    <source>
        <dbReference type="ARBA" id="ARBA00023180"/>
    </source>
</evidence>
<evidence type="ECO:0000313" key="18">
    <source>
        <dbReference type="Proteomes" id="UP001652625"/>
    </source>
</evidence>